<protein>
    <submittedName>
        <fullName evidence="2">Uncharacterized protein</fullName>
    </submittedName>
</protein>
<feature type="region of interest" description="Disordered" evidence="1">
    <location>
        <begin position="120"/>
        <end position="167"/>
    </location>
</feature>
<sequence length="227" mass="25176">MGCDRRGLHGRGRDGRCRQTRRPHDRRRRSGLSPVQIGQRGLEAFRQCSDADVADRRKAQRIARNLTPTRPDDLAERRGCSIRPGLAMLSRALDDASSITEVVVRSDAIGYASDPALVADASSPSTLNIDRGPKADSDKTVPPLRPSYIRARPDRGREPERRAGFDRRRGRSRYWASRFRRHCPCYGCLCPRDVLNHSLPRSASSSGRRPCPISKTSMPTSCAAASG</sequence>
<reference evidence="2" key="2">
    <citation type="submission" date="2021-08" db="EMBL/GenBank/DDBJ databases">
        <authorList>
            <person name="Tani A."/>
            <person name="Ola A."/>
            <person name="Ogura Y."/>
            <person name="Katsura K."/>
            <person name="Hayashi T."/>
        </authorList>
    </citation>
    <scope>NUCLEOTIDE SEQUENCE</scope>
    <source>
        <strain evidence="2">DSM 23674</strain>
    </source>
</reference>
<evidence type="ECO:0000313" key="2">
    <source>
        <dbReference type="EMBL" id="GJE53642.1"/>
    </source>
</evidence>
<organism evidence="2 3">
    <name type="scientific">Methylobacterium thuringiense</name>
    <dbReference type="NCBI Taxonomy" id="1003091"/>
    <lineage>
        <taxon>Bacteria</taxon>
        <taxon>Pseudomonadati</taxon>
        <taxon>Pseudomonadota</taxon>
        <taxon>Alphaproteobacteria</taxon>
        <taxon>Hyphomicrobiales</taxon>
        <taxon>Methylobacteriaceae</taxon>
        <taxon>Methylobacterium</taxon>
    </lineage>
</organism>
<name>A0ABQ4TGN8_9HYPH</name>
<gene>
    <name evidence="2" type="ORF">EKPJFOCH_0108</name>
</gene>
<feature type="region of interest" description="Disordered" evidence="1">
    <location>
        <begin position="1"/>
        <end position="37"/>
    </location>
</feature>
<reference evidence="2" key="1">
    <citation type="journal article" date="2021" name="Front. Microbiol.">
        <title>Comprehensive Comparative Genomics and Phenotyping of Methylobacterium Species.</title>
        <authorList>
            <person name="Alessa O."/>
            <person name="Ogura Y."/>
            <person name="Fujitani Y."/>
            <person name="Takami H."/>
            <person name="Hayashi T."/>
            <person name="Sahin N."/>
            <person name="Tani A."/>
        </authorList>
    </citation>
    <scope>NUCLEOTIDE SEQUENCE</scope>
    <source>
        <strain evidence="2">DSM 23674</strain>
    </source>
</reference>
<evidence type="ECO:0000313" key="3">
    <source>
        <dbReference type="Proteomes" id="UP001055101"/>
    </source>
</evidence>
<dbReference type="Proteomes" id="UP001055101">
    <property type="component" value="Unassembled WGS sequence"/>
</dbReference>
<proteinExistence type="predicted"/>
<feature type="compositionally biased region" description="Basic residues" evidence="1">
    <location>
        <begin position="18"/>
        <end position="30"/>
    </location>
</feature>
<comment type="caution">
    <text evidence="2">The sequence shown here is derived from an EMBL/GenBank/DDBJ whole genome shotgun (WGS) entry which is preliminary data.</text>
</comment>
<keyword evidence="3" id="KW-1185">Reference proteome</keyword>
<feature type="region of interest" description="Disordered" evidence="1">
    <location>
        <begin position="201"/>
        <end position="227"/>
    </location>
</feature>
<feature type="compositionally biased region" description="Basic and acidic residues" evidence="1">
    <location>
        <begin position="151"/>
        <end position="167"/>
    </location>
</feature>
<dbReference type="EMBL" id="BPRA01000001">
    <property type="protein sequence ID" value="GJE53642.1"/>
    <property type="molecule type" value="Genomic_DNA"/>
</dbReference>
<feature type="compositionally biased region" description="Basic and acidic residues" evidence="1">
    <location>
        <begin position="1"/>
        <end position="17"/>
    </location>
</feature>
<accession>A0ABQ4TGN8</accession>
<evidence type="ECO:0000256" key="1">
    <source>
        <dbReference type="SAM" id="MobiDB-lite"/>
    </source>
</evidence>